<dbReference type="PRINTS" id="PR00401">
    <property type="entry name" value="SH2DOMAIN"/>
</dbReference>
<proteinExistence type="predicted"/>
<accession>A0A4Y2S4D5</accession>
<dbReference type="PANTHER" id="PTHR24180:SF45">
    <property type="entry name" value="POLY [ADP-RIBOSE] POLYMERASE TANKYRASE"/>
    <property type="match status" value="1"/>
</dbReference>
<evidence type="ECO:0000256" key="9">
    <source>
        <dbReference type="ARBA" id="ARBA00023028"/>
    </source>
</evidence>
<keyword evidence="11" id="KW-1053">Target membrane</keyword>
<reference evidence="15 16" key="1">
    <citation type="journal article" date="2019" name="Sci. Rep.">
        <title>Orb-weaving spider Araneus ventricosus genome elucidates the spidroin gene catalogue.</title>
        <authorList>
            <person name="Kono N."/>
            <person name="Nakamura H."/>
            <person name="Ohtoshi R."/>
            <person name="Moran D.A.P."/>
            <person name="Shinohara A."/>
            <person name="Yoshida Y."/>
            <person name="Fujiwara M."/>
            <person name="Mori M."/>
            <person name="Tomita M."/>
            <person name="Arakawa K."/>
        </authorList>
    </citation>
    <scope>NUCLEOTIDE SEQUENCE [LARGE SCALE GENOMIC DNA]</scope>
</reference>
<keyword evidence="4" id="KW-0964">Secreted</keyword>
<dbReference type="GO" id="GO:0006887">
    <property type="term" value="P:exocytosis"/>
    <property type="evidence" value="ECO:0007669"/>
    <property type="project" value="UniProtKB-KW"/>
</dbReference>
<dbReference type="InterPro" id="IPR036860">
    <property type="entry name" value="SH2_dom_sf"/>
</dbReference>
<dbReference type="Gene3D" id="1.25.40.20">
    <property type="entry name" value="Ankyrin repeat-containing domain"/>
    <property type="match status" value="2"/>
</dbReference>
<dbReference type="SUPFAM" id="SSF55550">
    <property type="entry name" value="SH2 domain"/>
    <property type="match status" value="1"/>
</dbReference>
<evidence type="ECO:0000256" key="4">
    <source>
        <dbReference type="ARBA" id="ARBA00022525"/>
    </source>
</evidence>
<keyword evidence="16" id="KW-1185">Reference proteome</keyword>
<dbReference type="PROSITE" id="PS50297">
    <property type="entry name" value="ANK_REP_REGION"/>
    <property type="match status" value="2"/>
</dbReference>
<dbReference type="EMBL" id="BGPR01019732">
    <property type="protein sequence ID" value="GBN82783.1"/>
    <property type="molecule type" value="Genomic_DNA"/>
</dbReference>
<dbReference type="Pfam" id="PF00017">
    <property type="entry name" value="SH2"/>
    <property type="match status" value="1"/>
</dbReference>
<dbReference type="Proteomes" id="UP000499080">
    <property type="component" value="Unassembled WGS sequence"/>
</dbReference>
<dbReference type="InterPro" id="IPR002110">
    <property type="entry name" value="Ankyrin_rpt"/>
</dbReference>
<dbReference type="GO" id="GO:0090729">
    <property type="term" value="F:toxin activity"/>
    <property type="evidence" value="ECO:0007669"/>
    <property type="project" value="UniProtKB-KW"/>
</dbReference>
<keyword evidence="15" id="KW-0808">Transferase</keyword>
<comment type="caution">
    <text evidence="15">The sequence shown here is derived from an EMBL/GenBank/DDBJ whole genome shotgun (WGS) entry which is preliminary data.</text>
</comment>
<keyword evidence="5" id="KW-1052">Target cell membrane</keyword>
<sequence>GNQEGLFLVRESSSSPGDYVLSLIHDNSPIHYQIRRHGEDAFFSIDDGPIIHGLEMLISYYQEDAQGLSTKLCQMCKAQPPPSDSRRHGRTNLLHRATKEGELTVVRELLKSGYHNLDAKNQEGQTAVHLASMAGFDDILDLLLNSGANPNIIDGSGLTPLHYACLNNRPSTVDVLINHRANPQLRATETGWVPLHYAAFHGKSSCFRRVISNNRKRIFNKPNTFLSRQYEVKQKPINQELWVSSVMGLSYPHVKLTQSSAVKHSESEEKPNEEAKAEVACQTWSVLTAARVALSSNEEKVAFFF</sequence>
<keyword evidence="10 12" id="KW-0040">ANK repeat</keyword>
<evidence type="ECO:0000256" key="7">
    <source>
        <dbReference type="ARBA" id="ARBA00022699"/>
    </source>
</evidence>
<dbReference type="GO" id="GO:0005576">
    <property type="term" value="C:extracellular region"/>
    <property type="evidence" value="ECO:0007669"/>
    <property type="project" value="UniProtKB-SubCell"/>
</dbReference>
<dbReference type="SMR" id="A0A4Y2S4D5"/>
<evidence type="ECO:0000259" key="14">
    <source>
        <dbReference type="PROSITE" id="PS50001"/>
    </source>
</evidence>
<dbReference type="SMART" id="SM00248">
    <property type="entry name" value="ANK"/>
    <property type="match status" value="4"/>
</dbReference>
<evidence type="ECO:0000256" key="1">
    <source>
        <dbReference type="ARBA" id="ARBA00004175"/>
    </source>
</evidence>
<dbReference type="Gene3D" id="3.30.505.10">
    <property type="entry name" value="SH2 domain"/>
    <property type="match status" value="1"/>
</dbReference>
<dbReference type="Pfam" id="PF12796">
    <property type="entry name" value="Ank_2"/>
    <property type="match status" value="1"/>
</dbReference>
<evidence type="ECO:0000256" key="10">
    <source>
        <dbReference type="ARBA" id="ARBA00023043"/>
    </source>
</evidence>
<keyword evidence="3" id="KW-0268">Exocytosis</keyword>
<dbReference type="SUPFAM" id="SSF48403">
    <property type="entry name" value="Ankyrin repeat"/>
    <property type="match status" value="1"/>
</dbReference>
<keyword evidence="8" id="KW-0677">Repeat</keyword>
<keyword evidence="7" id="KW-0528">Neurotoxin</keyword>
<dbReference type="SMART" id="SM00252">
    <property type="entry name" value="SH2"/>
    <property type="match status" value="1"/>
</dbReference>
<evidence type="ECO:0000313" key="16">
    <source>
        <dbReference type="Proteomes" id="UP000499080"/>
    </source>
</evidence>
<dbReference type="InterPro" id="IPR051637">
    <property type="entry name" value="Ank_repeat_dom-contain_49"/>
</dbReference>
<keyword evidence="11" id="KW-0472">Membrane</keyword>
<dbReference type="PANTHER" id="PTHR24180">
    <property type="entry name" value="CYCLIN-DEPENDENT KINASE INHIBITOR 2C-RELATED"/>
    <property type="match status" value="1"/>
</dbReference>
<dbReference type="GO" id="GO:0044218">
    <property type="term" value="C:other organism cell membrane"/>
    <property type="evidence" value="ECO:0007669"/>
    <property type="project" value="UniProtKB-KW"/>
</dbReference>
<keyword evidence="9" id="KW-0638">Presynaptic neurotoxin</keyword>
<evidence type="ECO:0000256" key="8">
    <source>
        <dbReference type="ARBA" id="ARBA00022737"/>
    </source>
</evidence>
<keyword evidence="6" id="KW-0800">Toxin</keyword>
<dbReference type="GO" id="GO:0044231">
    <property type="term" value="C:host cell presynaptic membrane"/>
    <property type="evidence" value="ECO:0007669"/>
    <property type="project" value="UniProtKB-KW"/>
</dbReference>
<organism evidence="15 16">
    <name type="scientific">Araneus ventricosus</name>
    <name type="common">Orbweaver spider</name>
    <name type="synonym">Epeira ventricosa</name>
    <dbReference type="NCBI Taxonomy" id="182803"/>
    <lineage>
        <taxon>Eukaryota</taxon>
        <taxon>Metazoa</taxon>
        <taxon>Ecdysozoa</taxon>
        <taxon>Arthropoda</taxon>
        <taxon>Chelicerata</taxon>
        <taxon>Arachnida</taxon>
        <taxon>Araneae</taxon>
        <taxon>Araneomorphae</taxon>
        <taxon>Entelegynae</taxon>
        <taxon>Araneoidea</taxon>
        <taxon>Araneidae</taxon>
        <taxon>Araneus</taxon>
    </lineage>
</organism>
<evidence type="ECO:0000256" key="5">
    <source>
        <dbReference type="ARBA" id="ARBA00022537"/>
    </source>
</evidence>
<dbReference type="InterPro" id="IPR000980">
    <property type="entry name" value="SH2"/>
</dbReference>
<dbReference type="InterPro" id="IPR036770">
    <property type="entry name" value="Ankyrin_rpt-contain_sf"/>
</dbReference>
<evidence type="ECO:0000256" key="13">
    <source>
        <dbReference type="PROSITE-ProRule" id="PRU00191"/>
    </source>
</evidence>
<gene>
    <name evidence="15" type="primary">Shark</name>
    <name evidence="15" type="ORF">AVEN_76336_1</name>
</gene>
<protein>
    <submittedName>
        <fullName evidence="15">Tyrosine-protein kinase Shark</fullName>
    </submittedName>
</protein>
<feature type="repeat" description="ANK" evidence="12">
    <location>
        <begin position="156"/>
        <end position="188"/>
    </location>
</feature>
<evidence type="ECO:0000313" key="15">
    <source>
        <dbReference type="EMBL" id="GBN82783.1"/>
    </source>
</evidence>
<evidence type="ECO:0000256" key="6">
    <source>
        <dbReference type="ARBA" id="ARBA00022656"/>
    </source>
</evidence>
<keyword evidence="13" id="KW-0727">SH2 domain</keyword>
<feature type="domain" description="SH2" evidence="14">
    <location>
        <begin position="1"/>
        <end position="76"/>
    </location>
</feature>
<feature type="non-terminal residue" evidence="15">
    <location>
        <position position="1"/>
    </location>
</feature>
<feature type="repeat" description="ANK" evidence="12">
    <location>
        <begin position="123"/>
        <end position="155"/>
    </location>
</feature>
<evidence type="ECO:0000256" key="2">
    <source>
        <dbReference type="ARBA" id="ARBA00004613"/>
    </source>
</evidence>
<evidence type="ECO:0000256" key="11">
    <source>
        <dbReference type="ARBA" id="ARBA00023298"/>
    </source>
</evidence>
<dbReference type="OrthoDB" id="67310at2759"/>
<name>A0A4Y2S4D5_ARAVE</name>
<dbReference type="AlphaFoldDB" id="A0A4Y2S4D5"/>
<dbReference type="PROSITE" id="PS50088">
    <property type="entry name" value="ANK_REPEAT"/>
    <property type="match status" value="2"/>
</dbReference>
<dbReference type="GO" id="GO:0016301">
    <property type="term" value="F:kinase activity"/>
    <property type="evidence" value="ECO:0007669"/>
    <property type="project" value="UniProtKB-KW"/>
</dbReference>
<dbReference type="PROSITE" id="PS50001">
    <property type="entry name" value="SH2"/>
    <property type="match status" value="1"/>
</dbReference>
<keyword evidence="15" id="KW-0418">Kinase</keyword>
<evidence type="ECO:0000256" key="12">
    <source>
        <dbReference type="PROSITE-ProRule" id="PRU00023"/>
    </source>
</evidence>
<evidence type="ECO:0000256" key="3">
    <source>
        <dbReference type="ARBA" id="ARBA00022483"/>
    </source>
</evidence>
<comment type="subcellular location">
    <subcellularLocation>
        <location evidence="2">Secreted</location>
    </subcellularLocation>
    <subcellularLocation>
        <location evidence="1">Target cell membrane</location>
    </subcellularLocation>
</comment>
<dbReference type="Pfam" id="PF00023">
    <property type="entry name" value="Ank"/>
    <property type="match status" value="1"/>
</dbReference>